<dbReference type="Proteomes" id="UP001596098">
    <property type="component" value="Unassembled WGS sequence"/>
</dbReference>
<keyword evidence="3" id="KW-1185">Reference proteome</keyword>
<feature type="transmembrane region" description="Helical" evidence="1">
    <location>
        <begin position="127"/>
        <end position="149"/>
    </location>
</feature>
<dbReference type="Pfam" id="PF09997">
    <property type="entry name" value="DUF2238"/>
    <property type="match status" value="1"/>
</dbReference>
<evidence type="ECO:0000313" key="3">
    <source>
        <dbReference type="Proteomes" id="UP001596098"/>
    </source>
</evidence>
<organism evidence="2 3">
    <name type="scientific">Nocardioides yefusunii</name>
    <dbReference type="NCBI Taxonomy" id="2500546"/>
    <lineage>
        <taxon>Bacteria</taxon>
        <taxon>Bacillati</taxon>
        <taxon>Actinomycetota</taxon>
        <taxon>Actinomycetes</taxon>
        <taxon>Propionibacteriales</taxon>
        <taxon>Nocardioidaceae</taxon>
        <taxon>Nocardioides</taxon>
    </lineage>
</organism>
<name>A0ABW1QUM6_9ACTN</name>
<sequence>MTLLSHGTTAFSGSLRWPDAVRGVAAGSVPVAASTDGFVGAALLLLVLGGCMAPVLLGAPAEFDVALCSVMLSAAWAALLDAYVTVPWLDLAVHGVLTGLLAATVGLTVVHYGLLAPDLPAPLRRTALGLLTFLAGLALATVWELGEWWGHEVVDARIQVGYRDTMSDLALGALGAAVAGVVVAARLRSPLTHPNGSDL</sequence>
<reference evidence="3" key="1">
    <citation type="journal article" date="2019" name="Int. J. Syst. Evol. Microbiol.">
        <title>The Global Catalogue of Microorganisms (GCM) 10K type strain sequencing project: providing services to taxonomists for standard genome sequencing and annotation.</title>
        <authorList>
            <consortium name="The Broad Institute Genomics Platform"/>
            <consortium name="The Broad Institute Genome Sequencing Center for Infectious Disease"/>
            <person name="Wu L."/>
            <person name="Ma J."/>
        </authorList>
    </citation>
    <scope>NUCLEOTIDE SEQUENCE [LARGE SCALE GENOMIC DNA]</scope>
    <source>
        <strain evidence="3">DFY28</strain>
    </source>
</reference>
<proteinExistence type="predicted"/>
<dbReference type="InterPro" id="IPR014509">
    <property type="entry name" value="YjdF-like"/>
</dbReference>
<evidence type="ECO:0000256" key="1">
    <source>
        <dbReference type="SAM" id="Phobius"/>
    </source>
</evidence>
<evidence type="ECO:0000313" key="2">
    <source>
        <dbReference type="EMBL" id="MFC6152206.1"/>
    </source>
</evidence>
<dbReference type="EMBL" id="JBHSQI010000001">
    <property type="protein sequence ID" value="MFC6152206.1"/>
    <property type="molecule type" value="Genomic_DNA"/>
</dbReference>
<protein>
    <recommendedName>
        <fullName evidence="4">DUF2238 domain-containing protein</fullName>
    </recommendedName>
</protein>
<comment type="caution">
    <text evidence="2">The sequence shown here is derived from an EMBL/GenBank/DDBJ whole genome shotgun (WGS) entry which is preliminary data.</text>
</comment>
<feature type="transmembrane region" description="Helical" evidence="1">
    <location>
        <begin position="38"/>
        <end position="58"/>
    </location>
</feature>
<feature type="transmembrane region" description="Helical" evidence="1">
    <location>
        <begin position="65"/>
        <end position="86"/>
    </location>
</feature>
<feature type="transmembrane region" description="Helical" evidence="1">
    <location>
        <begin position="92"/>
        <end position="115"/>
    </location>
</feature>
<evidence type="ECO:0008006" key="4">
    <source>
        <dbReference type="Google" id="ProtNLM"/>
    </source>
</evidence>
<keyword evidence="1" id="KW-1133">Transmembrane helix</keyword>
<keyword evidence="1" id="KW-0472">Membrane</keyword>
<gene>
    <name evidence="2" type="ORF">ACFPWU_00795</name>
</gene>
<dbReference type="RefSeq" id="WP_206611407.1">
    <property type="nucleotide sequence ID" value="NZ_CP034929.1"/>
</dbReference>
<feature type="transmembrane region" description="Helical" evidence="1">
    <location>
        <begin position="169"/>
        <end position="187"/>
    </location>
</feature>
<keyword evidence="1" id="KW-0812">Transmembrane</keyword>
<accession>A0ABW1QUM6</accession>